<dbReference type="EMBL" id="QXXA01000010">
    <property type="protein sequence ID" value="NBI07168.1"/>
    <property type="molecule type" value="Genomic_DNA"/>
</dbReference>
<feature type="transmembrane region" description="Helical" evidence="5">
    <location>
        <begin position="208"/>
        <end position="226"/>
    </location>
</feature>
<dbReference type="PANTHER" id="PTHR43483">
    <property type="entry name" value="MEMBRANE TRANSPORTER PROTEIN HI_0806-RELATED"/>
    <property type="match status" value="1"/>
</dbReference>
<comment type="similarity">
    <text evidence="5">Belongs to the 4-toluene sulfonate uptake permease (TSUP) (TC 2.A.102) family.</text>
</comment>
<dbReference type="PANTHER" id="PTHR43483:SF3">
    <property type="entry name" value="MEMBRANE TRANSPORTER PROTEIN HI_0806-RELATED"/>
    <property type="match status" value="1"/>
</dbReference>
<reference evidence="6 7" key="1">
    <citation type="submission" date="2018-08" db="EMBL/GenBank/DDBJ databases">
        <title>Murine metabolic-syndrome-specific gut microbial biobank.</title>
        <authorList>
            <person name="Liu C."/>
        </authorList>
    </citation>
    <scope>NUCLEOTIDE SEQUENCE [LARGE SCALE GENOMIC DNA]</scope>
    <source>
        <strain evidence="6 7">583</strain>
    </source>
</reference>
<dbReference type="Pfam" id="PF01925">
    <property type="entry name" value="TauE"/>
    <property type="match status" value="2"/>
</dbReference>
<accession>A0A845R0Z8</accession>
<comment type="subcellular location">
    <subcellularLocation>
        <location evidence="5">Cell membrane</location>
        <topology evidence="5">Multi-pass membrane protein</topology>
    </subcellularLocation>
    <subcellularLocation>
        <location evidence="1">Membrane</location>
        <topology evidence="1">Multi-pass membrane protein</topology>
    </subcellularLocation>
</comment>
<dbReference type="AlphaFoldDB" id="A0A845R0Z8"/>
<evidence type="ECO:0000256" key="4">
    <source>
        <dbReference type="ARBA" id="ARBA00023136"/>
    </source>
</evidence>
<dbReference type="RefSeq" id="WP_160197630.1">
    <property type="nucleotide sequence ID" value="NZ_QXXA01000010.1"/>
</dbReference>
<name>A0A845R0Z8_9CLOT</name>
<gene>
    <name evidence="6" type="ORF">D3Z33_09920</name>
</gene>
<dbReference type="InterPro" id="IPR002781">
    <property type="entry name" value="TM_pro_TauE-like"/>
</dbReference>
<dbReference type="Proteomes" id="UP000467132">
    <property type="component" value="Unassembled WGS sequence"/>
</dbReference>
<evidence type="ECO:0000256" key="1">
    <source>
        <dbReference type="ARBA" id="ARBA00004141"/>
    </source>
</evidence>
<keyword evidence="7" id="KW-1185">Reference proteome</keyword>
<dbReference type="OrthoDB" id="357960at2"/>
<dbReference type="GO" id="GO:0005886">
    <property type="term" value="C:plasma membrane"/>
    <property type="evidence" value="ECO:0007669"/>
    <property type="project" value="UniProtKB-SubCell"/>
</dbReference>
<feature type="transmembrane region" description="Helical" evidence="5">
    <location>
        <begin position="183"/>
        <end position="201"/>
    </location>
</feature>
<proteinExistence type="inferred from homology"/>
<evidence type="ECO:0000256" key="3">
    <source>
        <dbReference type="ARBA" id="ARBA00022989"/>
    </source>
</evidence>
<feature type="transmembrane region" description="Helical" evidence="5">
    <location>
        <begin position="131"/>
        <end position="153"/>
    </location>
</feature>
<feature type="transmembrane region" description="Helical" evidence="5">
    <location>
        <begin position="79"/>
        <end position="98"/>
    </location>
</feature>
<keyword evidence="5" id="KW-1003">Cell membrane</keyword>
<keyword evidence="4 5" id="KW-0472">Membrane</keyword>
<keyword evidence="2 5" id="KW-0812">Transmembrane</keyword>
<evidence type="ECO:0000313" key="6">
    <source>
        <dbReference type="EMBL" id="NBI07168.1"/>
    </source>
</evidence>
<feature type="transmembrane region" description="Helical" evidence="5">
    <location>
        <begin position="288"/>
        <end position="309"/>
    </location>
</feature>
<sequence>MVTAILGALGAFAAWFSVIFVKDIATHKGQLEDNSWTKVFGIGFLTNFLDTLGIGSFAPTTALLRGFKQVKDRVIPGTLNVSCTLPVIAEAFIFITVINVDIITLISMLSAATIGAWVGAGVVSKLPEKNVQIVMGVALLITAFLMAAGQLGWMPGGGSALNESFDGVKNNLIYESMNIDGKILGVPIGVTGIKLVIAVFVNFILGALMTAGIGLYAPCMALVYLLGMSPRVAFPIMMGSCSFLMPVASMKFVKEGAYNRRAAIGITIGGLMGVFIAAYIVKSLPLTILTYLVIAVILYTSITMLIAAFKSKEKNVNLELE</sequence>
<organism evidence="6 7">
    <name type="scientific">Senegalia massiliensis</name>
    <dbReference type="NCBI Taxonomy" id="1720316"/>
    <lineage>
        <taxon>Bacteria</taxon>
        <taxon>Bacillati</taxon>
        <taxon>Bacillota</taxon>
        <taxon>Clostridia</taxon>
        <taxon>Eubacteriales</taxon>
        <taxon>Clostridiaceae</taxon>
        <taxon>Senegalia</taxon>
    </lineage>
</organism>
<evidence type="ECO:0000313" key="7">
    <source>
        <dbReference type="Proteomes" id="UP000467132"/>
    </source>
</evidence>
<comment type="caution">
    <text evidence="6">The sequence shown here is derived from an EMBL/GenBank/DDBJ whole genome shotgun (WGS) entry which is preliminary data.</text>
</comment>
<feature type="transmembrane region" description="Helical" evidence="5">
    <location>
        <begin position="45"/>
        <end position="67"/>
    </location>
</feature>
<protein>
    <recommendedName>
        <fullName evidence="5">Probable membrane transporter protein</fullName>
    </recommendedName>
</protein>
<feature type="transmembrane region" description="Helical" evidence="5">
    <location>
        <begin position="104"/>
        <end position="124"/>
    </location>
</feature>
<keyword evidence="3 5" id="KW-1133">Transmembrane helix</keyword>
<evidence type="ECO:0000256" key="2">
    <source>
        <dbReference type="ARBA" id="ARBA00022692"/>
    </source>
</evidence>
<evidence type="ECO:0000256" key="5">
    <source>
        <dbReference type="RuleBase" id="RU363041"/>
    </source>
</evidence>
<feature type="transmembrane region" description="Helical" evidence="5">
    <location>
        <begin position="262"/>
        <end position="282"/>
    </location>
</feature>